<dbReference type="InterPro" id="IPR020575">
    <property type="entry name" value="Hsp90_N"/>
</dbReference>
<dbReference type="PRINTS" id="PR00775">
    <property type="entry name" value="HEATSHOCK90"/>
</dbReference>
<feature type="binding site" evidence="5">
    <location>
        <position position="329"/>
    </location>
    <ligand>
        <name>ATP</name>
        <dbReference type="ChEBI" id="CHEBI:30616"/>
    </ligand>
</feature>
<feature type="binding site" evidence="5">
    <location>
        <position position="37"/>
    </location>
    <ligand>
        <name>ATP</name>
        <dbReference type="ChEBI" id="CHEBI:30616"/>
    </ligand>
</feature>
<evidence type="ECO:0000313" key="6">
    <source>
        <dbReference type="EMBL" id="ANX01292.1"/>
    </source>
</evidence>
<gene>
    <name evidence="6" type="ORF">CSTERLE_06775</name>
</gene>
<sequence length="620" mass="72782">MIQEKGSISISTENILPIIKKWLYSEKDIFVRELVSNSADAISKLKKLQDIGEAPVRENEKFEITVAVSKENKTIKIIDNGIGMTADEVKKYINQIAFSGAVDFIEKYRDKTDDQQIIGHFGLGFYSAFMVAEKVQIDTLSYQEGAQAVRWISKGDTEYEMTDSDRNTVGTTVTLYMAEDSLEYTDFYKMRDVLKKYFAYLPYEIYLVNDDKKDVKKENLQPINNTNPLWKKNPRDCTDEEYKKFYREAFDDFNDPLFWIHINMEYPFRMQGIIYFPKLKHEFETMEGKIKLYYNQVFVADNIKEVIPEFLLMLKGMLDCPDLPLNVSRSYLQNEGYVEKISQHIIKKVADKLNILYKKEFENYTKYWDDINPFVKYGCMREEKFYDKVKDIIMFKTINNEYVTLNQYLERNKNKHENIVYYVNDVNQQAQYINIFKNNQMEAVVLDALIDNHFISFLESKNSNVKFLRIDADITSSLKDQTKEENEAETKQLSEKIEKLFKDTLNIKDLKIKVEKLKTESTPAIILLSEQSRRIHDIGRIFMGKDAGNMFPTEKTLVINLNNKLVKSIAESADDKEKEEKNKLLVKQIYDIALLSLKPMNPDELTEFINRSLKIMEMIV</sequence>
<dbReference type="SUPFAM" id="SSF54211">
    <property type="entry name" value="Ribosomal protein S5 domain 2-like"/>
    <property type="match status" value="1"/>
</dbReference>
<dbReference type="RefSeq" id="WP_065820774.1">
    <property type="nucleotide sequence ID" value="NZ_CP014673.1"/>
</dbReference>
<dbReference type="InterPro" id="IPR037196">
    <property type="entry name" value="HSP90_C"/>
</dbReference>
<dbReference type="Gene3D" id="1.20.120.790">
    <property type="entry name" value="Heat shock protein 90, C-terminal domain"/>
    <property type="match status" value="1"/>
</dbReference>
<evidence type="ECO:0000256" key="2">
    <source>
        <dbReference type="ARBA" id="ARBA00022741"/>
    </source>
</evidence>
<evidence type="ECO:0000256" key="4">
    <source>
        <dbReference type="ARBA" id="ARBA00023186"/>
    </source>
</evidence>
<name>A0A1B1YKP5_THEST</name>
<feature type="binding site" evidence="5">
    <location>
        <position position="171"/>
    </location>
    <ligand>
        <name>ATP</name>
        <dbReference type="ChEBI" id="CHEBI:30616"/>
    </ligand>
</feature>
<dbReference type="EMBL" id="CP014673">
    <property type="protein sequence ID" value="ANX01292.1"/>
    <property type="molecule type" value="Genomic_DNA"/>
</dbReference>
<dbReference type="PIRSF" id="PIRSF002583">
    <property type="entry name" value="Hsp90"/>
    <property type="match status" value="1"/>
</dbReference>
<protein>
    <submittedName>
        <fullName evidence="6">Molecular chaperone HtpG</fullName>
    </submittedName>
</protein>
<dbReference type="Pfam" id="PF00183">
    <property type="entry name" value="HSP90"/>
    <property type="match status" value="1"/>
</dbReference>
<dbReference type="Pfam" id="PF13589">
    <property type="entry name" value="HATPase_c_3"/>
    <property type="match status" value="1"/>
</dbReference>
<dbReference type="SUPFAM" id="SSF55874">
    <property type="entry name" value="ATPase domain of HSP90 chaperone/DNA topoisomerase II/histidine kinase"/>
    <property type="match status" value="1"/>
</dbReference>
<proteinExistence type="inferred from homology"/>
<dbReference type="Gene3D" id="3.30.230.80">
    <property type="match status" value="1"/>
</dbReference>
<dbReference type="Proteomes" id="UP000092931">
    <property type="component" value="Chromosome"/>
</dbReference>
<dbReference type="Gene3D" id="3.30.565.10">
    <property type="entry name" value="Histidine kinase-like ATPase, C-terminal domain"/>
    <property type="match status" value="1"/>
</dbReference>
<dbReference type="CDD" id="cd16927">
    <property type="entry name" value="HATPase_Hsp90-like"/>
    <property type="match status" value="1"/>
</dbReference>
<keyword evidence="4" id="KW-0143">Chaperone</keyword>
<dbReference type="GO" id="GO:0051082">
    <property type="term" value="F:unfolded protein binding"/>
    <property type="evidence" value="ECO:0007669"/>
    <property type="project" value="InterPro"/>
</dbReference>
<organism evidence="6 7">
    <name type="scientific">Thermoclostridium stercorarium subsp. leptospartum DSM 9219</name>
    <dbReference type="NCBI Taxonomy" id="1346611"/>
    <lineage>
        <taxon>Bacteria</taxon>
        <taxon>Bacillati</taxon>
        <taxon>Bacillota</taxon>
        <taxon>Clostridia</taxon>
        <taxon>Eubacteriales</taxon>
        <taxon>Oscillospiraceae</taxon>
        <taxon>Thermoclostridium</taxon>
    </lineage>
</organism>
<dbReference type="GO" id="GO:0140662">
    <property type="term" value="F:ATP-dependent protein folding chaperone"/>
    <property type="evidence" value="ECO:0007669"/>
    <property type="project" value="InterPro"/>
</dbReference>
<evidence type="ECO:0000256" key="1">
    <source>
        <dbReference type="ARBA" id="ARBA00008239"/>
    </source>
</evidence>
<feature type="binding site" evidence="5">
    <location>
        <position position="79"/>
    </location>
    <ligand>
        <name>ATP</name>
        <dbReference type="ChEBI" id="CHEBI:30616"/>
    </ligand>
</feature>
<keyword evidence="3 5" id="KW-0067">ATP-binding</keyword>
<feature type="binding site" evidence="5">
    <location>
        <position position="33"/>
    </location>
    <ligand>
        <name>ATP</name>
        <dbReference type="ChEBI" id="CHEBI:30616"/>
    </ligand>
</feature>
<evidence type="ECO:0000313" key="7">
    <source>
        <dbReference type="Proteomes" id="UP000092931"/>
    </source>
</evidence>
<accession>A0A1B1YKP5</accession>
<feature type="binding site" evidence="5">
    <location>
        <position position="84"/>
    </location>
    <ligand>
        <name>ATP</name>
        <dbReference type="ChEBI" id="CHEBI:30616"/>
    </ligand>
</feature>
<evidence type="ECO:0000256" key="3">
    <source>
        <dbReference type="ARBA" id="ARBA00022840"/>
    </source>
</evidence>
<dbReference type="PANTHER" id="PTHR11528">
    <property type="entry name" value="HEAT SHOCK PROTEIN 90 FAMILY MEMBER"/>
    <property type="match status" value="1"/>
</dbReference>
<dbReference type="GO" id="GO:0005524">
    <property type="term" value="F:ATP binding"/>
    <property type="evidence" value="ECO:0007669"/>
    <property type="project" value="UniProtKB-KW"/>
</dbReference>
<keyword evidence="2 5" id="KW-0547">Nucleotide-binding</keyword>
<dbReference type="InterPro" id="IPR001404">
    <property type="entry name" value="Hsp90_fam"/>
</dbReference>
<dbReference type="GO" id="GO:0016887">
    <property type="term" value="F:ATP hydrolysis activity"/>
    <property type="evidence" value="ECO:0007669"/>
    <property type="project" value="InterPro"/>
</dbReference>
<dbReference type="AlphaFoldDB" id="A0A1B1YKP5"/>
<reference evidence="6 7" key="1">
    <citation type="submission" date="2016-02" db="EMBL/GenBank/DDBJ databases">
        <title>Comparison of Clostridium stercorarium subspecies using comparative genomics and transcriptomics.</title>
        <authorList>
            <person name="Schellenberg J."/>
            <person name="Thallinger G."/>
            <person name="Levin D.B."/>
            <person name="Zhang X."/>
            <person name="Alvare G."/>
            <person name="Fristensky B."/>
            <person name="Sparling R."/>
        </authorList>
    </citation>
    <scope>NUCLEOTIDE SEQUENCE [LARGE SCALE GENOMIC DNA]</scope>
    <source>
        <strain evidence="6 7">DSM 9219</strain>
    </source>
</reference>
<comment type="similarity">
    <text evidence="1">Belongs to the heat shock protein 90 family.</text>
</comment>
<dbReference type="Gene3D" id="3.40.50.11260">
    <property type="match status" value="1"/>
</dbReference>
<dbReference type="SUPFAM" id="SSF110942">
    <property type="entry name" value="HSP90 C-terminal domain"/>
    <property type="match status" value="1"/>
</dbReference>
<evidence type="ECO:0000256" key="5">
    <source>
        <dbReference type="PIRSR" id="PIRSR002583-1"/>
    </source>
</evidence>
<feature type="binding site" evidence="5">
    <location>
        <begin position="99"/>
        <end position="100"/>
    </location>
    <ligand>
        <name>ATP</name>
        <dbReference type="ChEBI" id="CHEBI:30616"/>
    </ligand>
</feature>
<dbReference type="NCBIfam" id="NF003555">
    <property type="entry name" value="PRK05218.1"/>
    <property type="match status" value="1"/>
</dbReference>
<dbReference type="InterPro" id="IPR036890">
    <property type="entry name" value="HATPase_C_sf"/>
</dbReference>
<dbReference type="InterPro" id="IPR020568">
    <property type="entry name" value="Ribosomal_Su5_D2-typ_SF"/>
</dbReference>